<dbReference type="PANTHER" id="PTHR47129:SF1">
    <property type="entry name" value="NMRA-LIKE DOMAIN-CONTAINING PROTEIN"/>
    <property type="match status" value="1"/>
</dbReference>
<sequence length="283" mass="29815">MTSPSAAHERGVLALTGVTGTLGGLVLEQLADLAPIVVVRDAARAPEGFEVRVAAYADADECRAAFAGVETLLLVSASESRTRRLDHATVIAAAAAAGVGHVVYTSFQSAAPDATFTLGRDHHDAEQALRASGMRWTFLRDGLYQESLVRFADADGLVRGPAGDGRIAAVSRQDIADVAAAVLRDPAPHAGETYTLTGPEAPTIADAIARGGVATGRTLRYEDETVEDAYAWRRDAWGAEDWQLDAWVTTYTAIADGSLGEVSPDVERVLGRPARSIEQTFAG</sequence>
<feature type="domain" description="NAD(P)-binding" evidence="1">
    <location>
        <begin position="17"/>
        <end position="186"/>
    </location>
</feature>
<dbReference type="Proteomes" id="UP000198822">
    <property type="component" value="Chromosome I"/>
</dbReference>
<dbReference type="Gene3D" id="3.40.50.720">
    <property type="entry name" value="NAD(P)-binding Rossmann-like Domain"/>
    <property type="match status" value="1"/>
</dbReference>
<proteinExistence type="predicted"/>
<dbReference type="InterPro" id="IPR036291">
    <property type="entry name" value="NAD(P)-bd_dom_sf"/>
</dbReference>
<name>A0A1G8FNM4_9MICO</name>
<accession>A0A1G8FNM4</accession>
<dbReference type="InterPro" id="IPR016040">
    <property type="entry name" value="NAD(P)-bd_dom"/>
</dbReference>
<keyword evidence="3" id="KW-1185">Reference proteome</keyword>
<reference evidence="3" key="1">
    <citation type="submission" date="2016-10" db="EMBL/GenBank/DDBJ databases">
        <authorList>
            <person name="Varghese N."/>
            <person name="Submissions S."/>
        </authorList>
    </citation>
    <scope>NUCLEOTIDE SEQUENCE [LARGE SCALE GENOMIC DNA]</scope>
    <source>
        <strain evidence="3">DSM 22002</strain>
    </source>
</reference>
<evidence type="ECO:0000259" key="1">
    <source>
        <dbReference type="Pfam" id="PF13460"/>
    </source>
</evidence>
<dbReference type="Gene3D" id="3.90.25.10">
    <property type="entry name" value="UDP-galactose 4-epimerase, domain 1"/>
    <property type="match status" value="1"/>
</dbReference>
<organism evidence="2 3">
    <name type="scientific">Agrococcus jejuensis</name>
    <dbReference type="NCBI Taxonomy" id="399736"/>
    <lineage>
        <taxon>Bacteria</taxon>
        <taxon>Bacillati</taxon>
        <taxon>Actinomycetota</taxon>
        <taxon>Actinomycetes</taxon>
        <taxon>Micrococcales</taxon>
        <taxon>Microbacteriaceae</taxon>
        <taxon>Agrococcus</taxon>
    </lineage>
</organism>
<dbReference type="AlphaFoldDB" id="A0A1G8FNM4"/>
<dbReference type="STRING" id="399736.SAMN04489720_2546"/>
<dbReference type="EMBL" id="LT629695">
    <property type="protein sequence ID" value="SDH83616.1"/>
    <property type="molecule type" value="Genomic_DNA"/>
</dbReference>
<dbReference type="SUPFAM" id="SSF51735">
    <property type="entry name" value="NAD(P)-binding Rossmann-fold domains"/>
    <property type="match status" value="1"/>
</dbReference>
<dbReference type="Pfam" id="PF13460">
    <property type="entry name" value="NAD_binding_10"/>
    <property type="match status" value="1"/>
</dbReference>
<dbReference type="OrthoDB" id="3243290at2"/>
<dbReference type="InterPro" id="IPR052718">
    <property type="entry name" value="NmrA-type_oxidoreductase"/>
</dbReference>
<protein>
    <submittedName>
        <fullName evidence="2">Uncharacterized conserved protein YbjT, contains NAD(P)-binding and DUF2867 domains</fullName>
    </submittedName>
</protein>
<evidence type="ECO:0000313" key="2">
    <source>
        <dbReference type="EMBL" id="SDH83616.1"/>
    </source>
</evidence>
<gene>
    <name evidence="2" type="ORF">SAMN04489720_2546</name>
</gene>
<evidence type="ECO:0000313" key="3">
    <source>
        <dbReference type="Proteomes" id="UP000198822"/>
    </source>
</evidence>
<dbReference type="PANTHER" id="PTHR47129">
    <property type="entry name" value="QUINONE OXIDOREDUCTASE 2"/>
    <property type="match status" value="1"/>
</dbReference>
<dbReference type="RefSeq" id="WP_092505542.1">
    <property type="nucleotide sequence ID" value="NZ_LT629695.1"/>
</dbReference>